<dbReference type="SUPFAM" id="SSF56300">
    <property type="entry name" value="Metallo-dependent phosphatases"/>
    <property type="match status" value="1"/>
</dbReference>
<dbReference type="Pfam" id="PF09423">
    <property type="entry name" value="PhoD"/>
    <property type="match status" value="1"/>
</dbReference>
<organism evidence="4 5">
    <name type="scientific">Actinomadura barringtoniae</name>
    <dbReference type="NCBI Taxonomy" id="1427535"/>
    <lineage>
        <taxon>Bacteria</taxon>
        <taxon>Bacillati</taxon>
        <taxon>Actinomycetota</taxon>
        <taxon>Actinomycetes</taxon>
        <taxon>Streptosporangiales</taxon>
        <taxon>Thermomonosporaceae</taxon>
        <taxon>Actinomadura</taxon>
    </lineage>
</organism>
<dbReference type="PROSITE" id="PS51318">
    <property type="entry name" value="TAT"/>
    <property type="match status" value="1"/>
</dbReference>
<dbReference type="PANTHER" id="PTHR43606:SF2">
    <property type="entry name" value="ALKALINE PHOSPHATASE FAMILY PROTEIN (AFU_ORTHOLOGUE AFUA_5G03860)"/>
    <property type="match status" value="1"/>
</dbReference>
<dbReference type="InterPro" id="IPR006311">
    <property type="entry name" value="TAT_signal"/>
</dbReference>
<evidence type="ECO:0000313" key="4">
    <source>
        <dbReference type="EMBL" id="MBO2448885.1"/>
    </source>
</evidence>
<dbReference type="Gene3D" id="2.60.40.380">
    <property type="entry name" value="Purple acid phosphatase-like, N-terminal"/>
    <property type="match status" value="1"/>
</dbReference>
<dbReference type="InterPro" id="IPR052900">
    <property type="entry name" value="Phospholipid_Metab_Enz"/>
</dbReference>
<sequence length="535" mass="59028">MRSPLPPIGRRSFLTMTGVSAAAFALGTGAETGTAHADALTAGSGKVPSDPFKLGIASGDPLPDGFVLWTRLAPEPLAVDGHGGMPRRAYTVRYEVAEDETFKKIVRRGQAVATPELAHSVHAEVHGLRPGRDYFYRFRAGDALSPVGRTKTAPDPRTTPASFRFSTASCAAWYHGHFTAYQHMAQEDLDLVLFLGDYIYEYGITKANWLRTEPLPVGPEHGVEINTLEQHRLRYSLFKTDPNLQATHAAFPWMFTSDDHEVQNNYANAWSETGIAPADFLRRRAVAYRAFYENLPLRSVQLPKGPDLALYQRRHWGRLAQLDILDNRQYRDTYPAGQVVDNSPERHDPKRTILGARQEKWLYDGLAKSRATWNLLGTGTVMAQIDRDTGPGELYSNDMWDGFPANRDRLWQAFDRSKIANPVVLSGDIHRAVAAELKADWRDPASRTIGTELVCSSIGSDGDGGETDASAKIWLGNPHVKLYNARRGYVSCTLTPGTLTSEFKSVAYVSSPGAPVTTAARFVTEAGKPGLNREA</sequence>
<dbReference type="InterPro" id="IPR038607">
    <property type="entry name" value="PhoD-like_sf"/>
</dbReference>
<feature type="domain" description="Phospholipase D N-terminal" evidence="3">
    <location>
        <begin position="54"/>
        <end position="152"/>
    </location>
</feature>
<dbReference type="AlphaFoldDB" id="A0A939TAB4"/>
<accession>A0A939TAB4</accession>
<evidence type="ECO:0000259" key="3">
    <source>
        <dbReference type="Pfam" id="PF16655"/>
    </source>
</evidence>
<dbReference type="PANTHER" id="PTHR43606">
    <property type="entry name" value="PHOSPHATASE, PUTATIVE (AFU_ORTHOLOGUE AFUA_6G08710)-RELATED"/>
    <property type="match status" value="1"/>
</dbReference>
<dbReference type="RefSeq" id="WP_208256544.1">
    <property type="nucleotide sequence ID" value="NZ_JAGEOJ010000006.1"/>
</dbReference>
<protein>
    <submittedName>
        <fullName evidence="4">Alkaline phosphatase D family protein</fullName>
    </submittedName>
</protein>
<gene>
    <name evidence="4" type="ORF">J4573_17405</name>
</gene>
<dbReference type="EMBL" id="JAGEOJ010000006">
    <property type="protein sequence ID" value="MBO2448885.1"/>
    <property type="molecule type" value="Genomic_DNA"/>
</dbReference>
<name>A0A939TAB4_9ACTN</name>
<keyword evidence="5" id="KW-1185">Reference proteome</keyword>
<keyword evidence="1" id="KW-0732">Signal</keyword>
<dbReference type="CDD" id="cd07389">
    <property type="entry name" value="MPP_PhoD"/>
    <property type="match status" value="1"/>
</dbReference>
<dbReference type="Gene3D" id="3.60.21.70">
    <property type="entry name" value="PhoD-like phosphatase"/>
    <property type="match status" value="1"/>
</dbReference>
<feature type="chain" id="PRO_5038875855" evidence="1">
    <location>
        <begin position="22"/>
        <end position="535"/>
    </location>
</feature>
<feature type="domain" description="PhoD-like phosphatase metallophosphatase" evidence="2">
    <location>
        <begin position="165"/>
        <end position="503"/>
    </location>
</feature>
<evidence type="ECO:0000313" key="5">
    <source>
        <dbReference type="Proteomes" id="UP000669179"/>
    </source>
</evidence>
<dbReference type="InterPro" id="IPR032093">
    <property type="entry name" value="PhoD_N"/>
</dbReference>
<dbReference type="Proteomes" id="UP000669179">
    <property type="component" value="Unassembled WGS sequence"/>
</dbReference>
<dbReference type="InterPro" id="IPR029052">
    <property type="entry name" value="Metallo-depent_PP-like"/>
</dbReference>
<reference evidence="4" key="1">
    <citation type="submission" date="2021-03" db="EMBL/GenBank/DDBJ databases">
        <authorList>
            <person name="Kanchanasin P."/>
            <person name="Saeng-In P."/>
            <person name="Phongsopitanun W."/>
            <person name="Yuki M."/>
            <person name="Kudo T."/>
            <person name="Ohkuma M."/>
            <person name="Tanasupawat S."/>
        </authorList>
    </citation>
    <scope>NUCLEOTIDE SEQUENCE</scope>
    <source>
        <strain evidence="4">GKU 128</strain>
    </source>
</reference>
<dbReference type="InterPro" id="IPR018946">
    <property type="entry name" value="PhoD-like_MPP"/>
</dbReference>
<feature type="signal peptide" evidence="1">
    <location>
        <begin position="1"/>
        <end position="21"/>
    </location>
</feature>
<proteinExistence type="predicted"/>
<evidence type="ECO:0000259" key="2">
    <source>
        <dbReference type="Pfam" id="PF09423"/>
    </source>
</evidence>
<dbReference type="Pfam" id="PF16655">
    <property type="entry name" value="PhoD_N"/>
    <property type="match status" value="1"/>
</dbReference>
<comment type="caution">
    <text evidence="4">The sequence shown here is derived from an EMBL/GenBank/DDBJ whole genome shotgun (WGS) entry which is preliminary data.</text>
</comment>
<evidence type="ECO:0000256" key="1">
    <source>
        <dbReference type="SAM" id="SignalP"/>
    </source>
</evidence>